<dbReference type="RefSeq" id="WP_091540841.1">
    <property type="nucleotide sequence ID" value="NZ_FONY01000006.1"/>
</dbReference>
<dbReference type="AlphaFoldDB" id="A0A1I2D301"/>
<dbReference type="EMBL" id="FONY01000006">
    <property type="protein sequence ID" value="SFE74350.1"/>
    <property type="molecule type" value="Genomic_DNA"/>
</dbReference>
<keyword evidence="1 2" id="KW-0812">Transmembrane</keyword>
<keyword evidence="1" id="KW-1133">Transmembrane helix</keyword>
<sequence length="120" mass="13617">MVKRIISLVLALLFALFAYFQFNDPDPAIWVSIYGYVAVIGFLAFMQKFYKIPTLIGILICGSGMLYLLPSVYDWLSNHSDVSLLYGMAPDKPYIEESRECGGLFIALLGMVYFYFQGKN</sequence>
<gene>
    <name evidence="2" type="ORF">SAMN04488541_100619</name>
</gene>
<feature type="transmembrane region" description="Helical" evidence="1">
    <location>
        <begin position="52"/>
        <end position="73"/>
    </location>
</feature>
<evidence type="ECO:0000256" key="1">
    <source>
        <dbReference type="SAM" id="Phobius"/>
    </source>
</evidence>
<keyword evidence="3" id="KW-1185">Reference proteome</keyword>
<keyword evidence="1" id="KW-0472">Membrane</keyword>
<reference evidence="2 3" key="1">
    <citation type="submission" date="2016-10" db="EMBL/GenBank/DDBJ databases">
        <authorList>
            <person name="de Groot N.N."/>
        </authorList>
    </citation>
    <scope>NUCLEOTIDE SEQUENCE [LARGE SCALE GENOMIC DNA]</scope>
    <source>
        <strain>GEY</strain>
        <strain evidence="3">DSM 9560</strain>
    </source>
</reference>
<dbReference type="OrthoDB" id="329078at2"/>
<evidence type="ECO:0000313" key="2">
    <source>
        <dbReference type="EMBL" id="SFE74350.1"/>
    </source>
</evidence>
<dbReference type="InterPro" id="IPR029377">
    <property type="entry name" value="TMEM220"/>
</dbReference>
<organism evidence="2 3">
    <name type="scientific">Thermoflexibacter ruber</name>
    <dbReference type="NCBI Taxonomy" id="1003"/>
    <lineage>
        <taxon>Bacteria</taxon>
        <taxon>Pseudomonadati</taxon>
        <taxon>Bacteroidota</taxon>
        <taxon>Cytophagia</taxon>
        <taxon>Cytophagales</taxon>
        <taxon>Thermoflexibacteraceae</taxon>
        <taxon>Thermoflexibacter</taxon>
    </lineage>
</organism>
<dbReference type="Proteomes" id="UP000199513">
    <property type="component" value="Unassembled WGS sequence"/>
</dbReference>
<feature type="transmembrane region" description="Helical" evidence="1">
    <location>
        <begin position="93"/>
        <end position="116"/>
    </location>
</feature>
<name>A0A1I2D301_9BACT</name>
<accession>A0A1I2D301</accession>
<proteinExistence type="predicted"/>
<feature type="transmembrane region" description="Helical" evidence="1">
    <location>
        <begin position="28"/>
        <end position="45"/>
    </location>
</feature>
<protein>
    <submittedName>
        <fullName evidence="2">Transmembrane family 220, helix</fullName>
    </submittedName>
</protein>
<dbReference type="STRING" id="1003.SAMN04488541_100619"/>
<evidence type="ECO:0000313" key="3">
    <source>
        <dbReference type="Proteomes" id="UP000199513"/>
    </source>
</evidence>
<dbReference type="Pfam" id="PF15071">
    <property type="entry name" value="TMEM220"/>
    <property type="match status" value="1"/>
</dbReference>